<feature type="domain" description="Beta-mannosidase-like galactose-binding" evidence="16">
    <location>
        <begin position="40"/>
        <end position="210"/>
    </location>
</feature>
<dbReference type="AlphaFoldDB" id="A0A134B7W5"/>
<dbReference type="InterPro" id="IPR013783">
    <property type="entry name" value="Ig-like_fold"/>
</dbReference>
<dbReference type="InterPro" id="IPR006102">
    <property type="entry name" value="Ig-like_GH2"/>
</dbReference>
<evidence type="ECO:0000256" key="8">
    <source>
        <dbReference type="ARBA" id="ARBA00022801"/>
    </source>
</evidence>
<dbReference type="EC" id="3.2.1.25" evidence="5"/>
<dbReference type="FunFam" id="3.20.20.80:FF:000050">
    <property type="entry name" value="Beta-mannosidase B"/>
    <property type="match status" value="1"/>
</dbReference>
<proteinExistence type="inferred from homology"/>
<keyword evidence="9" id="KW-0788">Thiol protease</keyword>
<protein>
    <recommendedName>
        <fullName evidence="5">beta-mannosidase</fullName>
        <ecNumber evidence="5">3.2.1.25</ecNumber>
    </recommendedName>
</protein>
<keyword evidence="18" id="KW-1185">Reference proteome</keyword>
<evidence type="ECO:0000313" key="17">
    <source>
        <dbReference type="EMBL" id="KXB76023.1"/>
    </source>
</evidence>
<evidence type="ECO:0000256" key="4">
    <source>
        <dbReference type="ARBA" id="ARBA00007401"/>
    </source>
</evidence>
<evidence type="ECO:0000256" key="9">
    <source>
        <dbReference type="ARBA" id="ARBA00022807"/>
    </source>
</evidence>
<feature type="chain" id="PRO_5007462393" description="beta-mannosidase" evidence="14">
    <location>
        <begin position="29"/>
        <end position="871"/>
    </location>
</feature>
<evidence type="ECO:0000256" key="6">
    <source>
        <dbReference type="ARBA" id="ARBA00022670"/>
    </source>
</evidence>
<dbReference type="STRING" id="322095.HMPREF3185_01185"/>
<dbReference type="Gene3D" id="2.60.120.260">
    <property type="entry name" value="Galactose-binding domain-like"/>
    <property type="match status" value="1"/>
</dbReference>
<dbReference type="GO" id="GO:0006516">
    <property type="term" value="P:glycoprotein catabolic process"/>
    <property type="evidence" value="ECO:0007669"/>
    <property type="project" value="TreeGrafter"/>
</dbReference>
<evidence type="ECO:0000313" key="18">
    <source>
        <dbReference type="Proteomes" id="UP000070224"/>
    </source>
</evidence>
<comment type="similarity">
    <text evidence="3">Belongs to the peptidase C25 family.</text>
</comment>
<dbReference type="RefSeq" id="WP_060935472.1">
    <property type="nucleotide sequence ID" value="NZ_KQ960446.1"/>
</dbReference>
<accession>A0A134B7W5</accession>
<keyword evidence="6" id="KW-0645">Protease</keyword>
<dbReference type="PANTHER" id="PTHR43730:SF1">
    <property type="entry name" value="BETA-MANNOSIDASE"/>
    <property type="match status" value="1"/>
</dbReference>
<dbReference type="SUPFAM" id="SSF49303">
    <property type="entry name" value="beta-Galactosidase/glucuronidase domain"/>
    <property type="match status" value="2"/>
</dbReference>
<dbReference type="Proteomes" id="UP000070224">
    <property type="component" value="Unassembled WGS sequence"/>
</dbReference>
<evidence type="ECO:0000256" key="7">
    <source>
        <dbReference type="ARBA" id="ARBA00022729"/>
    </source>
</evidence>
<comment type="subcellular location">
    <subcellularLocation>
        <location evidence="2">Lysosome</location>
    </subcellularLocation>
</comment>
<evidence type="ECO:0000256" key="1">
    <source>
        <dbReference type="ARBA" id="ARBA00000829"/>
    </source>
</evidence>
<evidence type="ECO:0000256" key="14">
    <source>
        <dbReference type="SAM" id="SignalP"/>
    </source>
</evidence>
<dbReference type="EMBL" id="LSDK01000080">
    <property type="protein sequence ID" value="KXB76023.1"/>
    <property type="molecule type" value="Genomic_DNA"/>
</dbReference>
<comment type="caution">
    <text evidence="17">The sequence shown here is derived from an EMBL/GenBank/DDBJ whole genome shotgun (WGS) entry which is preliminary data.</text>
</comment>
<dbReference type="GO" id="GO:0005975">
    <property type="term" value="P:carbohydrate metabolic process"/>
    <property type="evidence" value="ECO:0007669"/>
    <property type="project" value="InterPro"/>
</dbReference>
<evidence type="ECO:0000256" key="13">
    <source>
        <dbReference type="ARBA" id="ARBA00023295"/>
    </source>
</evidence>
<keyword evidence="7 14" id="KW-0732">Signal</keyword>
<dbReference type="SUPFAM" id="SSF51445">
    <property type="entry name" value="(Trans)glycosidases"/>
    <property type="match status" value="1"/>
</dbReference>
<keyword evidence="8 17" id="KW-0378">Hydrolase</keyword>
<reference evidence="18" key="1">
    <citation type="submission" date="2016-01" db="EMBL/GenBank/DDBJ databases">
        <authorList>
            <person name="Mitreva M."/>
            <person name="Pepin K.H."/>
            <person name="Mihindukulasuriya K.A."/>
            <person name="Fulton R."/>
            <person name="Fronick C."/>
            <person name="O'Laughlin M."/>
            <person name="Miner T."/>
            <person name="Herter B."/>
            <person name="Rosa B.A."/>
            <person name="Cordes M."/>
            <person name="Tomlinson C."/>
            <person name="Wollam A."/>
            <person name="Palsikar V.B."/>
            <person name="Mardis E.R."/>
            <person name="Wilson R.K."/>
        </authorList>
    </citation>
    <scope>NUCLEOTIDE SEQUENCE [LARGE SCALE GENOMIC DNA]</scope>
    <source>
        <strain evidence="18">KA00683</strain>
    </source>
</reference>
<dbReference type="GO" id="GO:0005764">
    <property type="term" value="C:lysosome"/>
    <property type="evidence" value="ECO:0007669"/>
    <property type="project" value="UniProtKB-SubCell"/>
</dbReference>
<comment type="catalytic activity">
    <reaction evidence="1">
        <text>Hydrolysis of terminal, non-reducing beta-D-mannose residues in beta-D-mannosides.</text>
        <dbReference type="EC" id="3.2.1.25"/>
    </reaction>
</comment>
<comment type="similarity">
    <text evidence="4">Belongs to the glycosyl hydrolase 2 family.</text>
</comment>
<dbReference type="GO" id="GO:0004567">
    <property type="term" value="F:beta-mannosidase activity"/>
    <property type="evidence" value="ECO:0007669"/>
    <property type="project" value="UniProtKB-EC"/>
</dbReference>
<evidence type="ECO:0000256" key="10">
    <source>
        <dbReference type="ARBA" id="ARBA00023026"/>
    </source>
</evidence>
<evidence type="ECO:0000256" key="12">
    <source>
        <dbReference type="ARBA" id="ARBA00023228"/>
    </source>
</evidence>
<evidence type="ECO:0000256" key="3">
    <source>
        <dbReference type="ARBA" id="ARBA00006067"/>
    </source>
</evidence>
<keyword evidence="10" id="KW-0843">Virulence</keyword>
<dbReference type="GO" id="GO:0006508">
    <property type="term" value="P:proteolysis"/>
    <property type="evidence" value="ECO:0007669"/>
    <property type="project" value="UniProtKB-KW"/>
</dbReference>
<keyword evidence="13" id="KW-0326">Glycosidase</keyword>
<dbReference type="PANTHER" id="PTHR43730">
    <property type="entry name" value="BETA-MANNOSIDASE"/>
    <property type="match status" value="1"/>
</dbReference>
<organism evidence="17 18">
    <name type="scientific">Porphyromonas somerae</name>
    <dbReference type="NCBI Taxonomy" id="322095"/>
    <lineage>
        <taxon>Bacteria</taxon>
        <taxon>Pseudomonadati</taxon>
        <taxon>Bacteroidota</taxon>
        <taxon>Bacteroidia</taxon>
        <taxon>Bacteroidales</taxon>
        <taxon>Porphyromonadaceae</taxon>
        <taxon>Porphyromonas</taxon>
    </lineage>
</organism>
<dbReference type="SUPFAM" id="SSF49785">
    <property type="entry name" value="Galactose-binding domain-like"/>
    <property type="match status" value="1"/>
</dbReference>
<dbReference type="InterPro" id="IPR054593">
    <property type="entry name" value="Beta-mannosidase-like_N2"/>
</dbReference>
<dbReference type="InterPro" id="IPR017853">
    <property type="entry name" value="GH"/>
</dbReference>
<keyword evidence="11" id="KW-0325">Glycoprotein</keyword>
<evidence type="ECO:0000259" key="16">
    <source>
        <dbReference type="Pfam" id="PF22666"/>
    </source>
</evidence>
<name>A0A134B7W5_9PORP</name>
<dbReference type="Pfam" id="PF22666">
    <property type="entry name" value="Glyco_hydro_2_N2"/>
    <property type="match status" value="1"/>
</dbReference>
<dbReference type="PATRIC" id="fig|322095.3.peg.1170"/>
<dbReference type="Gene3D" id="3.20.20.80">
    <property type="entry name" value="Glycosidases"/>
    <property type="match status" value="1"/>
</dbReference>
<dbReference type="InterPro" id="IPR036156">
    <property type="entry name" value="Beta-gal/glucu_dom_sf"/>
</dbReference>
<sequence>MNRSLHRALYSCALVLLTLMMTQTAALALPSDTLTLSRGWTFSEHGSSEVHPATVPGVVQQDLIRLGKLPDPYYRLAEDSIQWVGERDWDYACTFTLSPEQLQRPSIHLLFEGLDTYASVYLNGQKILEAENMFVAHEVDIRPYVKASNRLEVRFRSPLTAALPLYEAAGINYPADNDHAEKHLSVFTRKAPYHYGWDWGERMITIGIWRPVRVLLRGATFFAERPVVTYHPERSLPIEVRLPEGAVRGSEATHLHYHLYDATGRLVFERTAPLADFITPTERGGLHALANPQLWWPNGLGKPYRYKARFELLEGERGRVLDVAQCAVGLRTVELVREKDKDGQSFFFRVNGQPLFAKGANYIPGTLLLPTRTEADRKQLFDDVAGSHFNMLRVWGGGTYEEDAFYDEADARGILIWQDFMFACTAYPGDSAFLKNVHSELVYNIRRLRQHPSVATWCGNNEIREALKYWGWAKRYPKEVYEKFWHDYEALFCKLIPETLREEDPLRPYIESSPDTVNWGRPQEMGLGESHYWGVWYGRQPFEILRERMPRFMSEFGVQSFPMLPSISRFARPETDYDLESDVMKAHQKSSIGNDVILHYIRQDYPEPRDFADFVYLSQVMQGRGIALGIRAQRAAAPFCMGSLYWQLNDAWPAVSWSSIDYYGEWKGLQYEAKRAFAPIILVPDTVQGKMLLTYDPLPRQRQVSLTAEVRDFLGRLVRRHTFAPETLPAREVGRLEVALPMEKLFTSDAERKGAFVHYELRDARTKALITELTDYAARTKELRLPRTKAGDFTLKTTRRAGTLFIDIQSKTLLKDAYIDLGETGWQLSDNFLDILPGRRYRLRATRRQNAPARTTTALPTVTLRSITTAE</sequence>
<dbReference type="Gene3D" id="2.60.40.10">
    <property type="entry name" value="Immunoglobulins"/>
    <property type="match status" value="2"/>
</dbReference>
<dbReference type="Pfam" id="PF00703">
    <property type="entry name" value="Glyco_hydro_2"/>
    <property type="match status" value="1"/>
</dbReference>
<dbReference type="OrthoDB" id="9801077at2"/>
<evidence type="ECO:0000259" key="15">
    <source>
        <dbReference type="Pfam" id="PF00703"/>
    </source>
</evidence>
<dbReference type="InterPro" id="IPR050887">
    <property type="entry name" value="Beta-mannosidase_GH2"/>
</dbReference>
<dbReference type="FunFam" id="2.60.120.260:FF:000060">
    <property type="entry name" value="Probable beta-mannosidase"/>
    <property type="match status" value="1"/>
</dbReference>
<feature type="domain" description="Glycoside hydrolase family 2 immunoglobulin-like beta-sandwich" evidence="15">
    <location>
        <begin position="254"/>
        <end position="331"/>
    </location>
</feature>
<keyword evidence="12" id="KW-0458">Lysosome</keyword>
<evidence type="ECO:0000256" key="2">
    <source>
        <dbReference type="ARBA" id="ARBA00004371"/>
    </source>
</evidence>
<dbReference type="GO" id="GO:0008234">
    <property type="term" value="F:cysteine-type peptidase activity"/>
    <property type="evidence" value="ECO:0007669"/>
    <property type="project" value="UniProtKB-KW"/>
</dbReference>
<feature type="signal peptide" evidence="14">
    <location>
        <begin position="1"/>
        <end position="28"/>
    </location>
</feature>
<evidence type="ECO:0000256" key="11">
    <source>
        <dbReference type="ARBA" id="ARBA00023180"/>
    </source>
</evidence>
<gene>
    <name evidence="17" type="ORF">HMPREF3185_01185</name>
</gene>
<dbReference type="InterPro" id="IPR008979">
    <property type="entry name" value="Galactose-bd-like_sf"/>
</dbReference>
<evidence type="ECO:0000256" key="5">
    <source>
        <dbReference type="ARBA" id="ARBA00012754"/>
    </source>
</evidence>